<dbReference type="PANTHER" id="PTHR43132:SF2">
    <property type="entry name" value="ARSENICAL RESISTANCE OPERON REPRESSOR ARSR-RELATED"/>
    <property type="match status" value="1"/>
</dbReference>
<proteinExistence type="predicted"/>
<evidence type="ECO:0000256" key="2">
    <source>
        <dbReference type="ARBA" id="ARBA00023125"/>
    </source>
</evidence>
<reference evidence="6 7" key="1">
    <citation type="submission" date="2016-10" db="EMBL/GenBank/DDBJ databases">
        <authorList>
            <person name="de Groot N.N."/>
        </authorList>
    </citation>
    <scope>NUCLEOTIDE SEQUENCE [LARGE SCALE GENOMIC DNA]</scope>
    <source>
        <strain evidence="6 7">CGMCC 1.11030</strain>
    </source>
</reference>
<feature type="domain" description="HTH arsR-type" evidence="5">
    <location>
        <begin position="1"/>
        <end position="95"/>
    </location>
</feature>
<keyword evidence="1" id="KW-0805">Transcription regulation</keyword>
<sequence>MDASDALAAFAALGQPTRLSAFRLLIEAGEAGLPAGAVAARLGVRHNTLSSNLAILQQAGLARSRREGRVIRYFADLDGLRRLLGFLLQDCCGGRPELCTPLIEEIACACRAPAAPAPPASPPAPALPRKDPAP</sequence>
<name>A0A1I3PPA9_9RHOB</name>
<evidence type="ECO:0000256" key="1">
    <source>
        <dbReference type="ARBA" id="ARBA00023015"/>
    </source>
</evidence>
<dbReference type="SMART" id="SM00418">
    <property type="entry name" value="HTH_ARSR"/>
    <property type="match status" value="1"/>
</dbReference>
<accession>A0A1I3PPA9</accession>
<evidence type="ECO:0000256" key="4">
    <source>
        <dbReference type="SAM" id="MobiDB-lite"/>
    </source>
</evidence>
<dbReference type="GO" id="GO:0003700">
    <property type="term" value="F:DNA-binding transcription factor activity"/>
    <property type="evidence" value="ECO:0007669"/>
    <property type="project" value="InterPro"/>
</dbReference>
<dbReference type="InterPro" id="IPR036390">
    <property type="entry name" value="WH_DNA-bd_sf"/>
</dbReference>
<dbReference type="InterPro" id="IPR036388">
    <property type="entry name" value="WH-like_DNA-bd_sf"/>
</dbReference>
<dbReference type="OrthoDB" id="9804742at2"/>
<dbReference type="CDD" id="cd00090">
    <property type="entry name" value="HTH_ARSR"/>
    <property type="match status" value="1"/>
</dbReference>
<keyword evidence="7" id="KW-1185">Reference proteome</keyword>
<gene>
    <name evidence="6" type="ORF">SAMN05216258_11914</name>
</gene>
<feature type="compositionally biased region" description="Pro residues" evidence="4">
    <location>
        <begin position="115"/>
        <end position="126"/>
    </location>
</feature>
<dbReference type="InterPro" id="IPR001845">
    <property type="entry name" value="HTH_ArsR_DNA-bd_dom"/>
</dbReference>
<dbReference type="Proteomes" id="UP000199377">
    <property type="component" value="Unassembled WGS sequence"/>
</dbReference>
<dbReference type="SUPFAM" id="SSF46785">
    <property type="entry name" value="Winged helix' DNA-binding domain"/>
    <property type="match status" value="1"/>
</dbReference>
<dbReference type="InterPro" id="IPR011991">
    <property type="entry name" value="ArsR-like_HTH"/>
</dbReference>
<dbReference type="PROSITE" id="PS50987">
    <property type="entry name" value="HTH_ARSR_2"/>
    <property type="match status" value="1"/>
</dbReference>
<evidence type="ECO:0000259" key="5">
    <source>
        <dbReference type="PROSITE" id="PS50987"/>
    </source>
</evidence>
<dbReference type="EMBL" id="FOQH01000019">
    <property type="protein sequence ID" value="SFJ23313.1"/>
    <property type="molecule type" value="Genomic_DNA"/>
</dbReference>
<dbReference type="STRING" id="1114924.SAMN05216258_11914"/>
<keyword evidence="3" id="KW-0804">Transcription</keyword>
<dbReference type="Gene3D" id="1.10.10.10">
    <property type="entry name" value="Winged helix-like DNA-binding domain superfamily/Winged helix DNA-binding domain"/>
    <property type="match status" value="1"/>
</dbReference>
<dbReference type="GO" id="GO:0003677">
    <property type="term" value="F:DNA binding"/>
    <property type="evidence" value="ECO:0007669"/>
    <property type="project" value="UniProtKB-KW"/>
</dbReference>
<keyword evidence="2" id="KW-0238">DNA-binding</keyword>
<organism evidence="6 7">
    <name type="scientific">Albimonas pacifica</name>
    <dbReference type="NCBI Taxonomy" id="1114924"/>
    <lineage>
        <taxon>Bacteria</taxon>
        <taxon>Pseudomonadati</taxon>
        <taxon>Pseudomonadota</taxon>
        <taxon>Alphaproteobacteria</taxon>
        <taxon>Rhodobacterales</taxon>
        <taxon>Paracoccaceae</taxon>
        <taxon>Albimonas</taxon>
    </lineage>
</organism>
<dbReference type="InterPro" id="IPR051011">
    <property type="entry name" value="Metal_resp_trans_reg"/>
</dbReference>
<evidence type="ECO:0000313" key="7">
    <source>
        <dbReference type="Proteomes" id="UP000199377"/>
    </source>
</evidence>
<feature type="region of interest" description="Disordered" evidence="4">
    <location>
        <begin position="115"/>
        <end position="134"/>
    </location>
</feature>
<evidence type="ECO:0000313" key="6">
    <source>
        <dbReference type="EMBL" id="SFJ23313.1"/>
    </source>
</evidence>
<dbReference type="PANTHER" id="PTHR43132">
    <property type="entry name" value="ARSENICAL RESISTANCE OPERON REPRESSOR ARSR-RELATED"/>
    <property type="match status" value="1"/>
</dbReference>
<dbReference type="RefSeq" id="WP_092865969.1">
    <property type="nucleotide sequence ID" value="NZ_FOQH01000019.1"/>
</dbReference>
<evidence type="ECO:0000256" key="3">
    <source>
        <dbReference type="ARBA" id="ARBA00023163"/>
    </source>
</evidence>
<dbReference type="AlphaFoldDB" id="A0A1I3PPA9"/>
<dbReference type="Pfam" id="PF12840">
    <property type="entry name" value="HTH_20"/>
    <property type="match status" value="1"/>
</dbReference>
<dbReference type="NCBIfam" id="NF033788">
    <property type="entry name" value="HTH_metalloreg"/>
    <property type="match status" value="1"/>
</dbReference>
<dbReference type="PRINTS" id="PR00778">
    <property type="entry name" value="HTHARSR"/>
</dbReference>
<protein>
    <submittedName>
        <fullName evidence="6">Transcriptional regulator, ArsR family</fullName>
    </submittedName>
</protein>